<keyword evidence="3" id="KW-1185">Reference proteome</keyword>
<dbReference type="PhylomeDB" id="B4J7G4"/>
<dbReference type="eggNOG" id="ENOG502S16P">
    <property type="taxonomic scope" value="Eukaryota"/>
</dbReference>
<sequence length="209" mass="24362">MTNHSVLIGLLLLSTLCCLVAADLRADLRDFMALVPRRRINHIAARYYVFDPRFRQAVDFVRSDDFAKTWQQMRKAPDFADLIDYVTEYGSGYDVSSVIDKLPNRLHAYQLSRVVPVDLMLRRDLTTFLHEALQTLPRAQVYSLMARKVREGRDFAKLYKALKDKEFKELVHTARHSQEMQQPLSKLSQKNIDVDEFIQIVFELISWGP</sequence>
<accession>B4J7G4</accession>
<gene>
    <name evidence="2" type="primary">Dgri\GH20644</name>
    <name evidence="2" type="ORF">Dgri_GH20644</name>
</gene>
<dbReference type="InterPro" id="IPR010629">
    <property type="entry name" value="Ins_allergen"/>
</dbReference>
<dbReference type="Pfam" id="PF06757">
    <property type="entry name" value="Ins_allergen_rp"/>
    <property type="match status" value="1"/>
</dbReference>
<dbReference type="OMA" id="FDPKFRQ"/>
<evidence type="ECO:0000256" key="1">
    <source>
        <dbReference type="SAM" id="SignalP"/>
    </source>
</evidence>
<keyword evidence="1" id="KW-0732">Signal</keyword>
<dbReference type="AlphaFoldDB" id="B4J7G4"/>
<feature type="signal peptide" evidence="1">
    <location>
        <begin position="1"/>
        <end position="22"/>
    </location>
</feature>
<dbReference type="EMBL" id="CH916367">
    <property type="protein sequence ID" value="EDW01088.1"/>
    <property type="molecule type" value="Genomic_DNA"/>
</dbReference>
<dbReference type="KEGG" id="dgr:6559451"/>
<protein>
    <submittedName>
        <fullName evidence="2">GH20644</fullName>
    </submittedName>
</protein>
<dbReference type="OrthoDB" id="7882129at2759"/>
<dbReference type="Proteomes" id="UP000001070">
    <property type="component" value="Unassembled WGS sequence"/>
</dbReference>
<dbReference type="HOGENOM" id="CLU_099971_0_0_1"/>
<reference evidence="2 3" key="1">
    <citation type="journal article" date="2007" name="Nature">
        <title>Evolution of genes and genomes on the Drosophila phylogeny.</title>
        <authorList>
            <consortium name="Drosophila 12 Genomes Consortium"/>
            <person name="Clark A.G."/>
            <person name="Eisen M.B."/>
            <person name="Smith D.R."/>
            <person name="Bergman C.M."/>
            <person name="Oliver B."/>
            <person name="Markow T.A."/>
            <person name="Kaufman T.C."/>
            <person name="Kellis M."/>
            <person name="Gelbart W."/>
            <person name="Iyer V.N."/>
            <person name="Pollard D.A."/>
            <person name="Sackton T.B."/>
            <person name="Larracuente A.M."/>
            <person name="Singh N.D."/>
            <person name="Abad J.P."/>
            <person name="Abt D.N."/>
            <person name="Adryan B."/>
            <person name="Aguade M."/>
            <person name="Akashi H."/>
            <person name="Anderson W.W."/>
            <person name="Aquadro C.F."/>
            <person name="Ardell D.H."/>
            <person name="Arguello R."/>
            <person name="Artieri C.G."/>
            <person name="Barbash D.A."/>
            <person name="Barker D."/>
            <person name="Barsanti P."/>
            <person name="Batterham P."/>
            <person name="Batzoglou S."/>
            <person name="Begun D."/>
            <person name="Bhutkar A."/>
            <person name="Blanco E."/>
            <person name="Bosak S.A."/>
            <person name="Bradley R.K."/>
            <person name="Brand A.D."/>
            <person name="Brent M.R."/>
            <person name="Brooks A.N."/>
            <person name="Brown R.H."/>
            <person name="Butlin R.K."/>
            <person name="Caggese C."/>
            <person name="Calvi B.R."/>
            <person name="Bernardo de Carvalho A."/>
            <person name="Caspi A."/>
            <person name="Castrezana S."/>
            <person name="Celniker S.E."/>
            <person name="Chang J.L."/>
            <person name="Chapple C."/>
            <person name="Chatterji S."/>
            <person name="Chinwalla A."/>
            <person name="Civetta A."/>
            <person name="Clifton S.W."/>
            <person name="Comeron J.M."/>
            <person name="Costello J.C."/>
            <person name="Coyne J.A."/>
            <person name="Daub J."/>
            <person name="David R.G."/>
            <person name="Delcher A.L."/>
            <person name="Delehaunty K."/>
            <person name="Do C.B."/>
            <person name="Ebling H."/>
            <person name="Edwards K."/>
            <person name="Eickbush T."/>
            <person name="Evans J.D."/>
            <person name="Filipski A."/>
            <person name="Findeiss S."/>
            <person name="Freyhult E."/>
            <person name="Fulton L."/>
            <person name="Fulton R."/>
            <person name="Garcia A.C."/>
            <person name="Gardiner A."/>
            <person name="Garfield D.A."/>
            <person name="Garvin B.E."/>
            <person name="Gibson G."/>
            <person name="Gilbert D."/>
            <person name="Gnerre S."/>
            <person name="Godfrey J."/>
            <person name="Good R."/>
            <person name="Gotea V."/>
            <person name="Gravely B."/>
            <person name="Greenberg A.J."/>
            <person name="Griffiths-Jones S."/>
            <person name="Gross S."/>
            <person name="Guigo R."/>
            <person name="Gustafson E.A."/>
            <person name="Haerty W."/>
            <person name="Hahn M.W."/>
            <person name="Halligan D.L."/>
            <person name="Halpern A.L."/>
            <person name="Halter G.M."/>
            <person name="Han M.V."/>
            <person name="Heger A."/>
            <person name="Hillier L."/>
            <person name="Hinrichs A.S."/>
            <person name="Holmes I."/>
            <person name="Hoskins R.A."/>
            <person name="Hubisz M.J."/>
            <person name="Hultmark D."/>
            <person name="Huntley M.A."/>
            <person name="Jaffe D.B."/>
            <person name="Jagadeeshan S."/>
            <person name="Jeck W.R."/>
            <person name="Johnson J."/>
            <person name="Jones C.D."/>
            <person name="Jordan W.C."/>
            <person name="Karpen G.H."/>
            <person name="Kataoka E."/>
            <person name="Keightley P.D."/>
            <person name="Kheradpour P."/>
            <person name="Kirkness E.F."/>
            <person name="Koerich L.B."/>
            <person name="Kristiansen K."/>
            <person name="Kudrna D."/>
            <person name="Kulathinal R.J."/>
            <person name="Kumar S."/>
            <person name="Kwok R."/>
            <person name="Lander E."/>
            <person name="Langley C.H."/>
            <person name="Lapoint R."/>
            <person name="Lazzaro B.P."/>
            <person name="Lee S.J."/>
            <person name="Levesque L."/>
            <person name="Li R."/>
            <person name="Lin C.F."/>
            <person name="Lin M.F."/>
            <person name="Lindblad-Toh K."/>
            <person name="Llopart A."/>
            <person name="Long M."/>
            <person name="Low L."/>
            <person name="Lozovsky E."/>
            <person name="Lu J."/>
            <person name="Luo M."/>
            <person name="Machado C.A."/>
            <person name="Makalowski W."/>
            <person name="Marzo M."/>
            <person name="Matsuda M."/>
            <person name="Matzkin L."/>
            <person name="McAllister B."/>
            <person name="McBride C.S."/>
            <person name="McKernan B."/>
            <person name="McKernan K."/>
            <person name="Mendez-Lago M."/>
            <person name="Minx P."/>
            <person name="Mollenhauer M.U."/>
            <person name="Montooth K."/>
            <person name="Mount S.M."/>
            <person name="Mu X."/>
            <person name="Myers E."/>
            <person name="Negre B."/>
            <person name="Newfeld S."/>
            <person name="Nielsen R."/>
            <person name="Noor M.A."/>
            <person name="O'Grady P."/>
            <person name="Pachter L."/>
            <person name="Papaceit M."/>
            <person name="Parisi M.J."/>
            <person name="Parisi M."/>
            <person name="Parts L."/>
            <person name="Pedersen J.S."/>
            <person name="Pesole G."/>
            <person name="Phillippy A.M."/>
            <person name="Ponting C.P."/>
            <person name="Pop M."/>
            <person name="Porcelli D."/>
            <person name="Powell J.R."/>
            <person name="Prohaska S."/>
            <person name="Pruitt K."/>
            <person name="Puig M."/>
            <person name="Quesneville H."/>
            <person name="Ram K.R."/>
            <person name="Rand D."/>
            <person name="Rasmussen M.D."/>
            <person name="Reed L.K."/>
            <person name="Reenan R."/>
            <person name="Reily A."/>
            <person name="Remington K.A."/>
            <person name="Rieger T.T."/>
            <person name="Ritchie M.G."/>
            <person name="Robin C."/>
            <person name="Rogers Y.H."/>
            <person name="Rohde C."/>
            <person name="Rozas J."/>
            <person name="Rubenfield M.J."/>
            <person name="Ruiz A."/>
            <person name="Russo S."/>
            <person name="Salzberg S.L."/>
            <person name="Sanchez-Gracia A."/>
            <person name="Saranga D.J."/>
            <person name="Sato H."/>
            <person name="Schaeffer S.W."/>
            <person name="Schatz M.C."/>
            <person name="Schlenke T."/>
            <person name="Schwartz R."/>
            <person name="Segarra C."/>
            <person name="Singh R.S."/>
            <person name="Sirot L."/>
            <person name="Sirota M."/>
            <person name="Sisneros N.B."/>
            <person name="Smith C.D."/>
            <person name="Smith T.F."/>
            <person name="Spieth J."/>
            <person name="Stage D.E."/>
            <person name="Stark A."/>
            <person name="Stephan W."/>
            <person name="Strausberg R.L."/>
            <person name="Strempel S."/>
            <person name="Sturgill D."/>
            <person name="Sutton G."/>
            <person name="Sutton G.G."/>
            <person name="Tao W."/>
            <person name="Teichmann S."/>
            <person name="Tobari Y.N."/>
            <person name="Tomimura Y."/>
            <person name="Tsolas J.M."/>
            <person name="Valente V.L."/>
            <person name="Venter E."/>
            <person name="Venter J.C."/>
            <person name="Vicario S."/>
            <person name="Vieira F.G."/>
            <person name="Vilella A.J."/>
            <person name="Villasante A."/>
            <person name="Walenz B."/>
            <person name="Wang J."/>
            <person name="Wasserman M."/>
            <person name="Watts T."/>
            <person name="Wilson D."/>
            <person name="Wilson R.K."/>
            <person name="Wing R.A."/>
            <person name="Wolfner M.F."/>
            <person name="Wong A."/>
            <person name="Wong G.K."/>
            <person name="Wu C.I."/>
            <person name="Wu G."/>
            <person name="Yamamoto D."/>
            <person name="Yang H.P."/>
            <person name="Yang S.P."/>
            <person name="Yorke J.A."/>
            <person name="Yoshida K."/>
            <person name="Zdobnov E."/>
            <person name="Zhang P."/>
            <person name="Zhang Y."/>
            <person name="Zimin A.V."/>
            <person name="Baldwin J."/>
            <person name="Abdouelleil A."/>
            <person name="Abdulkadir J."/>
            <person name="Abebe A."/>
            <person name="Abera B."/>
            <person name="Abreu J."/>
            <person name="Acer S.C."/>
            <person name="Aftuck L."/>
            <person name="Alexander A."/>
            <person name="An P."/>
            <person name="Anderson E."/>
            <person name="Anderson S."/>
            <person name="Arachi H."/>
            <person name="Azer M."/>
            <person name="Bachantsang P."/>
            <person name="Barry A."/>
            <person name="Bayul T."/>
            <person name="Berlin A."/>
            <person name="Bessette D."/>
            <person name="Bloom T."/>
            <person name="Blye J."/>
            <person name="Boguslavskiy L."/>
            <person name="Bonnet C."/>
            <person name="Boukhgalter B."/>
            <person name="Bourzgui I."/>
            <person name="Brown A."/>
            <person name="Cahill P."/>
            <person name="Channer S."/>
            <person name="Cheshatsang Y."/>
            <person name="Chuda L."/>
            <person name="Citroen M."/>
            <person name="Collymore A."/>
            <person name="Cooke P."/>
            <person name="Costello M."/>
            <person name="D'Aco K."/>
            <person name="Daza R."/>
            <person name="De Haan G."/>
            <person name="DeGray S."/>
            <person name="DeMaso C."/>
            <person name="Dhargay N."/>
            <person name="Dooley K."/>
            <person name="Dooley E."/>
            <person name="Doricent M."/>
            <person name="Dorje P."/>
            <person name="Dorjee K."/>
            <person name="Dupes A."/>
            <person name="Elong R."/>
            <person name="Falk J."/>
            <person name="Farina A."/>
            <person name="Faro S."/>
            <person name="Ferguson D."/>
            <person name="Fisher S."/>
            <person name="Foley C.D."/>
            <person name="Franke A."/>
            <person name="Friedrich D."/>
            <person name="Gadbois L."/>
            <person name="Gearin G."/>
            <person name="Gearin C.R."/>
            <person name="Giannoukos G."/>
            <person name="Goode T."/>
            <person name="Graham J."/>
            <person name="Grandbois E."/>
            <person name="Grewal S."/>
            <person name="Gyaltsen K."/>
            <person name="Hafez N."/>
            <person name="Hagos B."/>
            <person name="Hall J."/>
            <person name="Henson C."/>
            <person name="Hollinger A."/>
            <person name="Honan T."/>
            <person name="Huard M.D."/>
            <person name="Hughes L."/>
            <person name="Hurhula B."/>
            <person name="Husby M.E."/>
            <person name="Kamat A."/>
            <person name="Kanga B."/>
            <person name="Kashin S."/>
            <person name="Khazanovich D."/>
            <person name="Kisner P."/>
            <person name="Lance K."/>
            <person name="Lara M."/>
            <person name="Lee W."/>
            <person name="Lennon N."/>
            <person name="Letendre F."/>
            <person name="LeVine R."/>
            <person name="Lipovsky A."/>
            <person name="Liu X."/>
            <person name="Liu J."/>
            <person name="Liu S."/>
            <person name="Lokyitsang T."/>
            <person name="Lokyitsang Y."/>
            <person name="Lubonja R."/>
            <person name="Lui A."/>
            <person name="MacDonald P."/>
            <person name="Magnisalis V."/>
            <person name="Maru K."/>
            <person name="Matthews C."/>
            <person name="McCusker W."/>
            <person name="McDonough S."/>
            <person name="Mehta T."/>
            <person name="Meldrim J."/>
            <person name="Meneus L."/>
            <person name="Mihai O."/>
            <person name="Mihalev A."/>
            <person name="Mihova T."/>
            <person name="Mittelman R."/>
            <person name="Mlenga V."/>
            <person name="Montmayeur A."/>
            <person name="Mulrain L."/>
            <person name="Navidi A."/>
            <person name="Naylor J."/>
            <person name="Negash T."/>
            <person name="Nguyen T."/>
            <person name="Nguyen N."/>
            <person name="Nicol R."/>
            <person name="Norbu C."/>
            <person name="Norbu N."/>
            <person name="Novod N."/>
            <person name="O'Neill B."/>
            <person name="Osman S."/>
            <person name="Markiewicz E."/>
            <person name="Oyono O.L."/>
            <person name="Patti C."/>
            <person name="Phunkhang P."/>
            <person name="Pierre F."/>
            <person name="Priest M."/>
            <person name="Raghuraman S."/>
            <person name="Rege F."/>
            <person name="Reyes R."/>
            <person name="Rise C."/>
            <person name="Rogov P."/>
            <person name="Ross K."/>
            <person name="Ryan E."/>
            <person name="Settipalli S."/>
            <person name="Shea T."/>
            <person name="Sherpa N."/>
            <person name="Shi L."/>
            <person name="Shih D."/>
            <person name="Sparrow T."/>
            <person name="Spaulding J."/>
            <person name="Stalker J."/>
            <person name="Stange-Thomann N."/>
            <person name="Stavropoulos S."/>
            <person name="Stone C."/>
            <person name="Strader C."/>
            <person name="Tesfaye S."/>
            <person name="Thomson T."/>
            <person name="Thoulutsang Y."/>
            <person name="Thoulutsang D."/>
            <person name="Topham K."/>
            <person name="Topping I."/>
            <person name="Tsamla T."/>
            <person name="Vassiliev H."/>
            <person name="Vo A."/>
            <person name="Wangchuk T."/>
            <person name="Wangdi T."/>
            <person name="Weiand M."/>
            <person name="Wilkinson J."/>
            <person name="Wilson A."/>
            <person name="Yadav S."/>
            <person name="Young G."/>
            <person name="Yu Q."/>
            <person name="Zembek L."/>
            <person name="Zhong D."/>
            <person name="Zimmer A."/>
            <person name="Zwirko Z."/>
            <person name="Jaffe D.B."/>
            <person name="Alvarez P."/>
            <person name="Brockman W."/>
            <person name="Butler J."/>
            <person name="Chin C."/>
            <person name="Gnerre S."/>
            <person name="Grabherr M."/>
            <person name="Kleber M."/>
            <person name="Mauceli E."/>
            <person name="MacCallum I."/>
        </authorList>
    </citation>
    <scope>NUCLEOTIDE SEQUENCE [LARGE SCALE GENOMIC DNA]</scope>
    <source>
        <strain evidence="3">Tucson 15287-2541.00</strain>
    </source>
</reference>
<dbReference type="PANTHER" id="PTHR21163:SF0">
    <property type="entry name" value="GH08205P-RELATED"/>
    <property type="match status" value="1"/>
</dbReference>
<evidence type="ECO:0000313" key="3">
    <source>
        <dbReference type="Proteomes" id="UP000001070"/>
    </source>
</evidence>
<proteinExistence type="predicted"/>
<name>B4J7G4_DROGR</name>
<dbReference type="PANTHER" id="PTHR21163">
    <property type="entry name" value="PROTEIN G12"/>
    <property type="match status" value="1"/>
</dbReference>
<feature type="chain" id="PRO_5002811574" evidence="1">
    <location>
        <begin position="23"/>
        <end position="209"/>
    </location>
</feature>
<dbReference type="InParanoid" id="B4J7G4"/>
<evidence type="ECO:0000313" key="2">
    <source>
        <dbReference type="EMBL" id="EDW01088.1"/>
    </source>
</evidence>
<organism evidence="3">
    <name type="scientific">Drosophila grimshawi</name>
    <name type="common">Hawaiian fruit fly</name>
    <name type="synonym">Idiomyia grimshawi</name>
    <dbReference type="NCBI Taxonomy" id="7222"/>
    <lineage>
        <taxon>Eukaryota</taxon>
        <taxon>Metazoa</taxon>
        <taxon>Ecdysozoa</taxon>
        <taxon>Arthropoda</taxon>
        <taxon>Hexapoda</taxon>
        <taxon>Insecta</taxon>
        <taxon>Pterygota</taxon>
        <taxon>Neoptera</taxon>
        <taxon>Endopterygota</taxon>
        <taxon>Diptera</taxon>
        <taxon>Brachycera</taxon>
        <taxon>Muscomorpha</taxon>
        <taxon>Ephydroidea</taxon>
        <taxon>Drosophilidae</taxon>
        <taxon>Drosophila</taxon>
        <taxon>Hawaiian Drosophila</taxon>
    </lineage>
</organism>